<protein>
    <submittedName>
        <fullName evidence="3">MoxR family ATPase</fullName>
    </submittedName>
</protein>
<evidence type="ECO:0000259" key="1">
    <source>
        <dbReference type="Pfam" id="PF07726"/>
    </source>
</evidence>
<dbReference type="Pfam" id="PF17863">
    <property type="entry name" value="AAA_lid_2"/>
    <property type="match status" value="1"/>
</dbReference>
<dbReference type="CDD" id="cd00009">
    <property type="entry name" value="AAA"/>
    <property type="match status" value="1"/>
</dbReference>
<dbReference type="InterPro" id="IPR041628">
    <property type="entry name" value="ChlI/MoxR_AAA_lid"/>
</dbReference>
<dbReference type="GO" id="GO:0016887">
    <property type="term" value="F:ATP hydrolysis activity"/>
    <property type="evidence" value="ECO:0007669"/>
    <property type="project" value="InterPro"/>
</dbReference>
<name>A0A395XPK0_9FIRM</name>
<dbReference type="Gene3D" id="3.40.50.300">
    <property type="entry name" value="P-loop containing nucleotide triphosphate hydrolases"/>
    <property type="match status" value="1"/>
</dbReference>
<feature type="domain" description="ChlI/MoxR AAA lid" evidence="2">
    <location>
        <begin position="229"/>
        <end position="301"/>
    </location>
</feature>
<dbReference type="Pfam" id="PF07726">
    <property type="entry name" value="AAA_3"/>
    <property type="match status" value="1"/>
</dbReference>
<dbReference type="Gene3D" id="1.10.8.80">
    <property type="entry name" value="Magnesium chelatase subunit I, C-Terminal domain"/>
    <property type="match status" value="1"/>
</dbReference>
<proteinExistence type="predicted"/>
<evidence type="ECO:0000313" key="3">
    <source>
        <dbReference type="EMBL" id="RGW55288.1"/>
    </source>
</evidence>
<dbReference type="EMBL" id="QSAJ01000004">
    <property type="protein sequence ID" value="RGW55288.1"/>
    <property type="molecule type" value="Genomic_DNA"/>
</dbReference>
<dbReference type="PANTHER" id="PTHR42759">
    <property type="entry name" value="MOXR FAMILY PROTEIN"/>
    <property type="match status" value="1"/>
</dbReference>
<evidence type="ECO:0000313" key="4">
    <source>
        <dbReference type="Proteomes" id="UP000266376"/>
    </source>
</evidence>
<evidence type="ECO:0000259" key="2">
    <source>
        <dbReference type="Pfam" id="PF17863"/>
    </source>
</evidence>
<dbReference type="PANTHER" id="PTHR42759:SF5">
    <property type="entry name" value="METHANOL DEHYDROGENASE REGULATOR"/>
    <property type="match status" value="1"/>
</dbReference>
<dbReference type="AlphaFoldDB" id="A0A395XPK0"/>
<sequence length="313" mass="34641">MIVEQSKEIIEQVSQAFIGKSDIVEKVLMTIYAGGHILLEDCPGVGKTTLALAFSKVLGLSNKRIQFTPDTLPSDITGFTMFNRETNQLEYIDGAANCQLLLADEINRTSPKTQSALLEVMEEHTITVDGKTHILPLPFICIATQNPLGFAGTQPLPESQLDRFMVCLSIGYPTLEKQIQILNAQRYHNPLQDLKTVTGGQNILEIQDYLNSIRMTESVMAYAIRLCEATREHALVELGVSPRGVASLVKMSRANAILKGRNYVVPEDVQNVFLDVCAHRLVLKPQVQVDGVSAREILEEIMTRVKPPVAGKR</sequence>
<dbReference type="InterPro" id="IPR011703">
    <property type="entry name" value="ATPase_AAA-3"/>
</dbReference>
<organism evidence="3 4">
    <name type="scientific">Dorea formicigenerans</name>
    <dbReference type="NCBI Taxonomy" id="39486"/>
    <lineage>
        <taxon>Bacteria</taxon>
        <taxon>Bacillati</taxon>
        <taxon>Bacillota</taxon>
        <taxon>Clostridia</taxon>
        <taxon>Lachnospirales</taxon>
        <taxon>Lachnospiraceae</taxon>
        <taxon>Dorea</taxon>
    </lineage>
</organism>
<feature type="domain" description="ATPase AAA-3" evidence="1">
    <location>
        <begin position="36"/>
        <end position="166"/>
    </location>
</feature>
<dbReference type="PIRSF" id="PIRSF002849">
    <property type="entry name" value="AAA_ATPase_chaperone_MoxR_prd"/>
    <property type="match status" value="1"/>
</dbReference>
<dbReference type="GO" id="GO:0005524">
    <property type="term" value="F:ATP binding"/>
    <property type="evidence" value="ECO:0007669"/>
    <property type="project" value="InterPro"/>
</dbReference>
<dbReference type="InterPro" id="IPR050764">
    <property type="entry name" value="CbbQ/NirQ/NorQ/GpvN"/>
</dbReference>
<reference evidence="3 4" key="1">
    <citation type="submission" date="2018-08" db="EMBL/GenBank/DDBJ databases">
        <title>A genome reference for cultivated species of the human gut microbiota.</title>
        <authorList>
            <person name="Zou Y."/>
            <person name="Xue W."/>
            <person name="Luo G."/>
        </authorList>
    </citation>
    <scope>NUCLEOTIDE SEQUENCE [LARGE SCALE GENOMIC DNA]</scope>
    <source>
        <strain evidence="3 4">AF12-11</strain>
    </source>
</reference>
<dbReference type="InterPro" id="IPR027417">
    <property type="entry name" value="P-loop_NTPase"/>
</dbReference>
<gene>
    <name evidence="3" type="ORF">DWV67_02815</name>
</gene>
<dbReference type="SUPFAM" id="SSF52540">
    <property type="entry name" value="P-loop containing nucleoside triphosphate hydrolases"/>
    <property type="match status" value="1"/>
</dbReference>
<accession>A0A395XPK0</accession>
<comment type="caution">
    <text evidence="3">The sequence shown here is derived from an EMBL/GenBank/DDBJ whole genome shotgun (WGS) entry which is preliminary data.</text>
</comment>
<dbReference type="Proteomes" id="UP000266376">
    <property type="component" value="Unassembled WGS sequence"/>
</dbReference>